<organism evidence="3 4">
    <name type="scientific">Thamnocephalis sphaerospora</name>
    <dbReference type="NCBI Taxonomy" id="78915"/>
    <lineage>
        <taxon>Eukaryota</taxon>
        <taxon>Fungi</taxon>
        <taxon>Fungi incertae sedis</taxon>
        <taxon>Zoopagomycota</taxon>
        <taxon>Zoopagomycotina</taxon>
        <taxon>Zoopagomycetes</taxon>
        <taxon>Zoopagales</taxon>
        <taxon>Sigmoideomycetaceae</taxon>
        <taxon>Thamnocephalis</taxon>
    </lineage>
</organism>
<evidence type="ECO:0000259" key="2">
    <source>
        <dbReference type="PROSITE" id="PS50405"/>
    </source>
</evidence>
<dbReference type="InterPro" id="IPR010987">
    <property type="entry name" value="Glutathione-S-Trfase_C-like"/>
</dbReference>
<dbReference type="Gene3D" id="1.20.1050.10">
    <property type="match status" value="1"/>
</dbReference>
<evidence type="ECO:0000313" key="4">
    <source>
        <dbReference type="Proteomes" id="UP000271241"/>
    </source>
</evidence>
<proteinExistence type="predicted"/>
<evidence type="ECO:0000313" key="3">
    <source>
        <dbReference type="EMBL" id="RKP10762.1"/>
    </source>
</evidence>
<feature type="non-terminal residue" evidence="3">
    <location>
        <position position="150"/>
    </location>
</feature>
<feature type="domain" description="GST C-terminal" evidence="2">
    <location>
        <begin position="77"/>
        <end position="150"/>
    </location>
</feature>
<name>A0A4P9XXJ8_9FUNG</name>
<dbReference type="GO" id="GO:0004364">
    <property type="term" value="F:glutathione transferase activity"/>
    <property type="evidence" value="ECO:0007669"/>
    <property type="project" value="TreeGrafter"/>
</dbReference>
<dbReference type="Pfam" id="PF14497">
    <property type="entry name" value="GST_C_3"/>
    <property type="match status" value="1"/>
</dbReference>
<protein>
    <recommendedName>
        <fullName evidence="5">Glutathione S-transferase</fullName>
    </recommendedName>
</protein>
<evidence type="ECO:0000259" key="1">
    <source>
        <dbReference type="PROSITE" id="PS50404"/>
    </source>
</evidence>
<dbReference type="Gene3D" id="3.40.30.10">
    <property type="entry name" value="Glutaredoxin"/>
    <property type="match status" value="1"/>
</dbReference>
<dbReference type="PANTHER" id="PTHR11571">
    <property type="entry name" value="GLUTATHIONE S-TRANSFERASE"/>
    <property type="match status" value="1"/>
</dbReference>
<dbReference type="STRING" id="78915.A0A4P9XXJ8"/>
<dbReference type="SUPFAM" id="SSF52833">
    <property type="entry name" value="Thioredoxin-like"/>
    <property type="match status" value="1"/>
</dbReference>
<dbReference type="PANTHER" id="PTHR11571:SF150">
    <property type="entry name" value="GLUTATHIONE S-TRANSFERASE"/>
    <property type="match status" value="1"/>
</dbReference>
<keyword evidence="4" id="KW-1185">Reference proteome</keyword>
<evidence type="ECO:0008006" key="5">
    <source>
        <dbReference type="Google" id="ProtNLM"/>
    </source>
</evidence>
<dbReference type="InterPro" id="IPR036282">
    <property type="entry name" value="Glutathione-S-Trfase_C_sf"/>
</dbReference>
<dbReference type="EMBL" id="KZ992438">
    <property type="protein sequence ID" value="RKP10762.1"/>
    <property type="molecule type" value="Genomic_DNA"/>
</dbReference>
<dbReference type="OrthoDB" id="414243at2759"/>
<dbReference type="InterPro" id="IPR036249">
    <property type="entry name" value="Thioredoxin-like_sf"/>
</dbReference>
<dbReference type="PROSITE" id="PS50404">
    <property type="entry name" value="GST_NTER"/>
    <property type="match status" value="1"/>
</dbReference>
<dbReference type="InterPro" id="IPR050213">
    <property type="entry name" value="GST_superfamily"/>
</dbReference>
<accession>A0A4P9XXJ8</accession>
<feature type="domain" description="GST N-terminal" evidence="1">
    <location>
        <begin position="1"/>
        <end position="74"/>
    </location>
</feature>
<feature type="non-terminal residue" evidence="3">
    <location>
        <position position="1"/>
    </location>
</feature>
<sequence>LGRRGPVHFLLEDAGLDYELRLHKMENWKELKGEFIASKQMQLAVLPAIELEGKTYVGTLPILRYLSQRLGKYAGKTAEDAYLVDAFSDMVNDWSVAAFRYVFGKDEDHNKRYPNELLPKYLDSAERFLSLNEQGPYLLGEGISYADFIL</sequence>
<dbReference type="AlphaFoldDB" id="A0A4P9XXJ8"/>
<gene>
    <name evidence="3" type="ORF">THASP1DRAFT_4322</name>
</gene>
<dbReference type="SUPFAM" id="SSF47616">
    <property type="entry name" value="GST C-terminal domain-like"/>
    <property type="match status" value="1"/>
</dbReference>
<dbReference type="InterPro" id="IPR004046">
    <property type="entry name" value="GST_C"/>
</dbReference>
<reference evidence="4" key="1">
    <citation type="journal article" date="2018" name="Nat. Microbiol.">
        <title>Leveraging single-cell genomics to expand the fungal tree of life.</title>
        <authorList>
            <person name="Ahrendt S.R."/>
            <person name="Quandt C.A."/>
            <person name="Ciobanu D."/>
            <person name="Clum A."/>
            <person name="Salamov A."/>
            <person name="Andreopoulos B."/>
            <person name="Cheng J.F."/>
            <person name="Woyke T."/>
            <person name="Pelin A."/>
            <person name="Henrissat B."/>
            <person name="Reynolds N.K."/>
            <person name="Benny G.L."/>
            <person name="Smith M.E."/>
            <person name="James T.Y."/>
            <person name="Grigoriev I.V."/>
        </authorList>
    </citation>
    <scope>NUCLEOTIDE SEQUENCE [LARGE SCALE GENOMIC DNA]</scope>
    <source>
        <strain evidence="4">RSA 1356</strain>
    </source>
</reference>
<dbReference type="InterPro" id="IPR004045">
    <property type="entry name" value="Glutathione_S-Trfase_N"/>
</dbReference>
<dbReference type="Proteomes" id="UP000271241">
    <property type="component" value="Unassembled WGS sequence"/>
</dbReference>
<dbReference type="PROSITE" id="PS50405">
    <property type="entry name" value="GST_CTER"/>
    <property type="match status" value="1"/>
</dbReference>
<dbReference type="GO" id="GO:0006749">
    <property type="term" value="P:glutathione metabolic process"/>
    <property type="evidence" value="ECO:0007669"/>
    <property type="project" value="TreeGrafter"/>
</dbReference>